<evidence type="ECO:0000259" key="5">
    <source>
        <dbReference type="PROSITE" id="PS51296"/>
    </source>
</evidence>
<evidence type="ECO:0000256" key="4">
    <source>
        <dbReference type="ARBA" id="ARBA00023014"/>
    </source>
</evidence>
<evidence type="ECO:0000256" key="3">
    <source>
        <dbReference type="ARBA" id="ARBA00023004"/>
    </source>
</evidence>
<dbReference type="CDD" id="cd03528">
    <property type="entry name" value="Rieske_RO_ferredoxin"/>
    <property type="match status" value="1"/>
</dbReference>
<evidence type="ECO:0000256" key="1">
    <source>
        <dbReference type="ARBA" id="ARBA00022714"/>
    </source>
</evidence>
<evidence type="ECO:0000313" key="7">
    <source>
        <dbReference type="Proteomes" id="UP001597391"/>
    </source>
</evidence>
<dbReference type="InterPro" id="IPR017941">
    <property type="entry name" value="Rieske_2Fe-2S"/>
</dbReference>
<protein>
    <submittedName>
        <fullName evidence="6">Non-heme iron oxygenase ferredoxin subunit</fullName>
    </submittedName>
</protein>
<name>A0ABW5XF13_9MICO</name>
<dbReference type="Pfam" id="PF00355">
    <property type="entry name" value="Rieske"/>
    <property type="match status" value="1"/>
</dbReference>
<evidence type="ECO:0000313" key="6">
    <source>
        <dbReference type="EMBL" id="MFD2839679.1"/>
    </source>
</evidence>
<sequence>MTAQLACSVGDVPLGTALRVELDSVDGREIAVAVVHDENGDFHAIYDVCSHGQVALSDGEVEGCLIECWLHGSQFDLKTGMPMQLPATRPVPVYPVSIEGDNVFVDVDAPKPL</sequence>
<gene>
    <name evidence="6" type="ORF">ACFSYH_03745</name>
</gene>
<keyword evidence="1" id="KW-0001">2Fe-2S</keyword>
<dbReference type="Proteomes" id="UP001597391">
    <property type="component" value="Unassembled WGS sequence"/>
</dbReference>
<proteinExistence type="predicted"/>
<evidence type="ECO:0000256" key="2">
    <source>
        <dbReference type="ARBA" id="ARBA00022723"/>
    </source>
</evidence>
<reference evidence="7" key="1">
    <citation type="journal article" date="2019" name="Int. J. Syst. Evol. Microbiol.">
        <title>The Global Catalogue of Microorganisms (GCM) 10K type strain sequencing project: providing services to taxonomists for standard genome sequencing and annotation.</title>
        <authorList>
            <consortium name="The Broad Institute Genomics Platform"/>
            <consortium name="The Broad Institute Genome Sequencing Center for Infectious Disease"/>
            <person name="Wu L."/>
            <person name="Ma J."/>
        </authorList>
    </citation>
    <scope>NUCLEOTIDE SEQUENCE [LARGE SCALE GENOMIC DNA]</scope>
    <source>
        <strain evidence="7">KCTC 33576</strain>
    </source>
</reference>
<organism evidence="6 7">
    <name type="scientific">Populibacterium corticicola</name>
    <dbReference type="NCBI Taxonomy" id="1812826"/>
    <lineage>
        <taxon>Bacteria</taxon>
        <taxon>Bacillati</taxon>
        <taxon>Actinomycetota</taxon>
        <taxon>Actinomycetes</taxon>
        <taxon>Micrococcales</taxon>
        <taxon>Jonesiaceae</taxon>
        <taxon>Populibacterium</taxon>
    </lineage>
</organism>
<dbReference type="PROSITE" id="PS51296">
    <property type="entry name" value="RIESKE"/>
    <property type="match status" value="1"/>
</dbReference>
<keyword evidence="3" id="KW-0408">Iron</keyword>
<accession>A0ABW5XF13</accession>
<dbReference type="InterPro" id="IPR036922">
    <property type="entry name" value="Rieske_2Fe-2S_sf"/>
</dbReference>
<dbReference type="Gene3D" id="2.102.10.10">
    <property type="entry name" value="Rieske [2Fe-2S] iron-sulphur domain"/>
    <property type="match status" value="1"/>
</dbReference>
<keyword evidence="4" id="KW-0411">Iron-sulfur</keyword>
<dbReference type="SUPFAM" id="SSF50022">
    <property type="entry name" value="ISP domain"/>
    <property type="match status" value="1"/>
</dbReference>
<comment type="caution">
    <text evidence="6">The sequence shown here is derived from an EMBL/GenBank/DDBJ whole genome shotgun (WGS) entry which is preliminary data.</text>
</comment>
<dbReference type="RefSeq" id="WP_377465187.1">
    <property type="nucleotide sequence ID" value="NZ_JBHUOP010000001.1"/>
</dbReference>
<dbReference type="PANTHER" id="PTHR21496:SF23">
    <property type="entry name" value="3-PHENYLPROPIONATE_CINNAMIC ACID DIOXYGENASE FERREDOXIN SUBUNIT"/>
    <property type="match status" value="1"/>
</dbReference>
<feature type="domain" description="Rieske" evidence="5">
    <location>
        <begin position="4"/>
        <end position="105"/>
    </location>
</feature>
<dbReference type="PANTHER" id="PTHR21496">
    <property type="entry name" value="FERREDOXIN-RELATED"/>
    <property type="match status" value="1"/>
</dbReference>
<dbReference type="EMBL" id="JBHUOP010000001">
    <property type="protein sequence ID" value="MFD2839679.1"/>
    <property type="molecule type" value="Genomic_DNA"/>
</dbReference>
<keyword evidence="2" id="KW-0479">Metal-binding</keyword>
<keyword evidence="7" id="KW-1185">Reference proteome</keyword>